<comment type="catalytic activity">
    <reaction evidence="2">
        <text>beta-D-GlcNAc-(1-&gt;4)-Mur2Ac(oyl-L-Ala-gamma-D-Glu-L-Lys-D-Ala-D-Ala)-di-trans,octa-cis-undecaprenyl diphosphate + ATP = beta-D-GlcNAc-(1-&gt;4)-Mur2Ac(oyl-L-Ala-gamma-D-O-P-Glu-L-Lys-D-Ala-D-Ala)-di-trans,octa-cis-undecaprenyl diphosphate + ADP</text>
        <dbReference type="Rhea" id="RHEA:59488"/>
        <dbReference type="ChEBI" id="CHEBI:30616"/>
        <dbReference type="ChEBI" id="CHEBI:60033"/>
        <dbReference type="ChEBI" id="CHEBI:143132"/>
        <dbReference type="ChEBI" id="CHEBI:456216"/>
    </reaction>
</comment>
<feature type="active site" evidence="2">
    <location>
        <position position="392"/>
    </location>
</feature>
<keyword evidence="2 5" id="KW-0436">Ligase</keyword>
<comment type="function">
    <text evidence="2">The lipid II isoglutaminyl synthase complex catalyzes the formation of alpha-D-isoglutamine in the cell wall lipid II stem peptide. The MurT subunit catalyzes the ATP-dependent amidation of D-glutamate residue of lipid II, converting it to an isoglutamine residue.</text>
</comment>
<dbReference type="PANTHER" id="PTHR23135">
    <property type="entry name" value="MUR LIGASE FAMILY MEMBER"/>
    <property type="match status" value="1"/>
</dbReference>
<evidence type="ECO:0000259" key="3">
    <source>
        <dbReference type="Pfam" id="PF08245"/>
    </source>
</evidence>
<dbReference type="GO" id="GO:0008270">
    <property type="term" value="F:zinc ion binding"/>
    <property type="evidence" value="ECO:0007669"/>
    <property type="project" value="UniProtKB-UniRule"/>
</dbReference>
<dbReference type="SUPFAM" id="SSF53623">
    <property type="entry name" value="MurD-like peptide ligases, catalytic domain"/>
    <property type="match status" value="1"/>
</dbReference>
<dbReference type="InterPro" id="IPR013564">
    <property type="entry name" value="MurT_C"/>
</dbReference>
<dbReference type="EC" id="6.3.5.13" evidence="2"/>
<gene>
    <name evidence="2" type="primary">murT</name>
    <name evidence="5" type="ORF">FD00_GL001891</name>
</gene>
<dbReference type="GO" id="GO:0008360">
    <property type="term" value="P:regulation of cell shape"/>
    <property type="evidence" value="ECO:0007669"/>
    <property type="project" value="UniProtKB-KW"/>
</dbReference>
<keyword evidence="2" id="KW-0479">Metal-binding</keyword>
<keyword evidence="2" id="KW-0547">Nucleotide-binding</keyword>
<accession>A0A0R2E3N1</accession>
<dbReference type="AlphaFoldDB" id="A0A0R2E3N1"/>
<dbReference type="Gene3D" id="3.40.1190.10">
    <property type="entry name" value="Mur-like, catalytic domain"/>
    <property type="match status" value="1"/>
</dbReference>
<dbReference type="GO" id="GO:0016881">
    <property type="term" value="F:acid-amino acid ligase activity"/>
    <property type="evidence" value="ECO:0007669"/>
    <property type="project" value="InterPro"/>
</dbReference>
<keyword evidence="2" id="KW-0961">Cell wall biogenesis/degradation</keyword>
<dbReference type="GO" id="GO:0005524">
    <property type="term" value="F:ATP binding"/>
    <property type="evidence" value="ECO:0007669"/>
    <property type="project" value="UniProtKB-UniRule"/>
</dbReference>
<dbReference type="GO" id="GO:0009252">
    <property type="term" value="P:peptidoglycan biosynthetic process"/>
    <property type="evidence" value="ECO:0007669"/>
    <property type="project" value="UniProtKB-UniRule"/>
</dbReference>
<dbReference type="GO" id="GO:0140282">
    <property type="term" value="F:carbon-nitrogen ligase activity on lipid II"/>
    <property type="evidence" value="ECO:0007669"/>
    <property type="project" value="UniProtKB-UniRule"/>
</dbReference>
<keyword evidence="6" id="KW-1185">Reference proteome</keyword>
<sequence>MRKSSTFGTHVYVINKEAVTNHQFCSNFFGNGGNTMSLRSSVAITAGRTSYWFLHNFLHGGTALPGKITLAIDPDVLQDLAKNYETVIITGTNGKTLTTALTVKALKAKYPQVLTNPSGSNMKQGIVTAFLTSQKTKSGKNLAVLETDEANVELVTKYVRPKVFVLTNIFRDQMDRYGEIYTTYAKILAGIKLEPTATIIANGDAPIFNSVALPNRLIYYGIDAQEDKEQQALPNTDGLLCPKCQHILHYKKISYANLGKYYCPNCDFKRPELDFSVSKIVQQTPQSSEFIVDDTTINLHIGGTYNIYNALAAYSIARFFAIGSSLIATALNDNDEKIFGRQEVINVDNKEITLILVKNPVGLDQVLEMIKTDPEPFSLAVLLNANYADGIDTSWIWDGRFENLPFNNIPNVLAGGERYRDISFRLKVAGVSDKQFLERESLTEVLEALKKMPSNRIYVLATYTAVLQLRKLLASQGYIKEGME</sequence>
<dbReference type="Pfam" id="PF08245">
    <property type="entry name" value="Mur_ligase_M"/>
    <property type="match status" value="1"/>
</dbReference>
<comment type="catalytic activity">
    <reaction evidence="2">
        <text>beta-D-GlcNAc-(1-&gt;4)-Mur2Ac(oyl-L-Ala-gamma-D-O-P-Glu-L-Lys-D-Ala-D-Ala)-di-trans,octa-cis-undecaprenyl diphosphate + NH4(+) = beta-D-GlcNAc-(1-&gt;4)-Mur2Ac(oyl-L-Ala-D-isoglutaminyl-L-Lys-D-Ala-D-Ala)-di-trans,octa-cis-undecaprenyl diphosphate + phosphate + H(+)</text>
        <dbReference type="Rhea" id="RHEA:57932"/>
        <dbReference type="ChEBI" id="CHEBI:15378"/>
        <dbReference type="ChEBI" id="CHEBI:28938"/>
        <dbReference type="ChEBI" id="CHEBI:43474"/>
        <dbReference type="ChEBI" id="CHEBI:62233"/>
        <dbReference type="ChEBI" id="CHEBI:143132"/>
    </reaction>
</comment>
<comment type="similarity">
    <text evidence="2">Belongs to the MurCDEF family. MurT subfamily.</text>
</comment>
<dbReference type="InterPro" id="IPR043703">
    <property type="entry name" value="Lipid_II_synth_MurT"/>
</dbReference>
<evidence type="ECO:0000259" key="4">
    <source>
        <dbReference type="Pfam" id="PF08353"/>
    </source>
</evidence>
<dbReference type="HAMAP" id="MF_02214">
    <property type="entry name" value="Lipid_II_synth_MurT"/>
    <property type="match status" value="1"/>
</dbReference>
<organism evidence="5 6">
    <name type="scientific">Liquorilactobacillus mali KCTC 3596 = DSM 20444</name>
    <dbReference type="NCBI Taxonomy" id="1046596"/>
    <lineage>
        <taxon>Bacteria</taxon>
        <taxon>Bacillati</taxon>
        <taxon>Bacillota</taxon>
        <taxon>Bacilli</taxon>
        <taxon>Lactobacillales</taxon>
        <taxon>Lactobacillaceae</taxon>
        <taxon>Liquorilactobacillus</taxon>
    </lineage>
</organism>
<feature type="binding site" evidence="2">
    <location>
        <position position="244"/>
    </location>
    <ligand>
        <name>Zn(2+)</name>
        <dbReference type="ChEBI" id="CHEBI:29105"/>
    </ligand>
</feature>
<dbReference type="EMBL" id="AYYH01000005">
    <property type="protein sequence ID" value="KRN11001.1"/>
    <property type="molecule type" value="Genomic_DNA"/>
</dbReference>
<evidence type="ECO:0000256" key="1">
    <source>
        <dbReference type="ARBA" id="ARBA00004752"/>
    </source>
</evidence>
<evidence type="ECO:0000256" key="2">
    <source>
        <dbReference type="HAMAP-Rule" id="MF_02214"/>
    </source>
</evidence>
<comment type="pathway">
    <text evidence="1 2">Cell wall biogenesis; peptidoglycan biosynthesis.</text>
</comment>
<dbReference type="InterPro" id="IPR036565">
    <property type="entry name" value="Mur-like_cat_sf"/>
</dbReference>
<evidence type="ECO:0000313" key="5">
    <source>
        <dbReference type="EMBL" id="KRN11001.1"/>
    </source>
</evidence>
<dbReference type="GO" id="GO:0071555">
    <property type="term" value="P:cell wall organization"/>
    <property type="evidence" value="ECO:0007669"/>
    <property type="project" value="UniProtKB-KW"/>
</dbReference>
<dbReference type="Proteomes" id="UP000050898">
    <property type="component" value="Unassembled WGS sequence"/>
</dbReference>
<feature type="binding site" evidence="2">
    <location>
        <position position="266"/>
    </location>
    <ligand>
        <name>Zn(2+)</name>
        <dbReference type="ChEBI" id="CHEBI:29105"/>
    </ligand>
</feature>
<protein>
    <recommendedName>
        <fullName evidence="2">Lipid II isoglutaminyl synthase (glutamine-hydrolyzing) subunit MurT</fullName>
        <ecNumber evidence="2">6.3.5.13</ecNumber>
    </recommendedName>
</protein>
<keyword evidence="2" id="KW-0862">Zinc</keyword>
<keyword evidence="2" id="KW-0133">Cell shape</keyword>
<feature type="binding site" evidence="2">
    <location>
        <position position="241"/>
    </location>
    <ligand>
        <name>Zn(2+)</name>
        <dbReference type="ChEBI" id="CHEBI:29105"/>
    </ligand>
</feature>
<comment type="subunit">
    <text evidence="2">Forms a heterodimer with GatD.</text>
</comment>
<dbReference type="UniPathway" id="UPA00219"/>
<dbReference type="PANTHER" id="PTHR23135:SF7">
    <property type="entry name" value="LIPID II ISOGLUTAMINYL SYNTHASE (GLUTAMINE-HYDROLYZING) SUBUNIT MURT"/>
    <property type="match status" value="1"/>
</dbReference>
<feature type="domain" description="Mur ligase central" evidence="3">
    <location>
        <begin position="89"/>
        <end position="232"/>
    </location>
</feature>
<reference evidence="5 6" key="1">
    <citation type="journal article" date="2015" name="Genome Announc.">
        <title>Expanding the biotechnology potential of lactobacilli through comparative genomics of 213 strains and associated genera.</title>
        <authorList>
            <person name="Sun Z."/>
            <person name="Harris H.M."/>
            <person name="McCann A."/>
            <person name="Guo C."/>
            <person name="Argimon S."/>
            <person name="Zhang W."/>
            <person name="Yang X."/>
            <person name="Jeffery I.B."/>
            <person name="Cooney J.C."/>
            <person name="Kagawa T.F."/>
            <person name="Liu W."/>
            <person name="Song Y."/>
            <person name="Salvetti E."/>
            <person name="Wrobel A."/>
            <person name="Rasinkangas P."/>
            <person name="Parkhill J."/>
            <person name="Rea M.C."/>
            <person name="O'Sullivan O."/>
            <person name="Ritari J."/>
            <person name="Douillard F.P."/>
            <person name="Paul Ross R."/>
            <person name="Yang R."/>
            <person name="Briner A.E."/>
            <person name="Felis G.E."/>
            <person name="de Vos W.M."/>
            <person name="Barrangou R."/>
            <person name="Klaenhammer T.R."/>
            <person name="Caufield P.W."/>
            <person name="Cui Y."/>
            <person name="Zhang H."/>
            <person name="O'Toole P.W."/>
        </authorList>
    </citation>
    <scope>NUCLEOTIDE SEQUENCE [LARGE SCALE GENOMIC DNA]</scope>
    <source>
        <strain evidence="5 6">DSM 20444</strain>
    </source>
</reference>
<dbReference type="InterPro" id="IPR013221">
    <property type="entry name" value="Mur_ligase_cen"/>
</dbReference>
<name>A0A0R2E3N1_9LACO</name>
<dbReference type="Pfam" id="PF08353">
    <property type="entry name" value="MurT_C"/>
    <property type="match status" value="1"/>
</dbReference>
<comment type="catalytic activity">
    <reaction evidence="2">
        <text>beta-D-GlcNAc-(1-&gt;4)-Mur2Ac(oyl-L-Ala-gamma-D-Glu-L-Lys-D-Ala-D-Ala)-di-trans,octa-cis-undecaprenyl diphosphate + L-glutamine + ATP + H2O = beta-D-GlcNAc-(1-&gt;4)-Mur2Ac(oyl-L-Ala-D-isoglutaminyl-L-Lys-D-Ala-D-Ala)-di-trans,octa-cis-undecaprenyl diphosphate + L-glutamate + ADP + phosphate + H(+)</text>
        <dbReference type="Rhea" id="RHEA:57928"/>
        <dbReference type="ChEBI" id="CHEBI:15377"/>
        <dbReference type="ChEBI" id="CHEBI:15378"/>
        <dbReference type="ChEBI" id="CHEBI:29985"/>
        <dbReference type="ChEBI" id="CHEBI:30616"/>
        <dbReference type="ChEBI" id="CHEBI:43474"/>
        <dbReference type="ChEBI" id="CHEBI:58359"/>
        <dbReference type="ChEBI" id="CHEBI:60033"/>
        <dbReference type="ChEBI" id="CHEBI:62233"/>
        <dbReference type="ChEBI" id="CHEBI:456216"/>
        <dbReference type="EC" id="6.3.5.13"/>
    </reaction>
</comment>
<evidence type="ECO:0000313" key="6">
    <source>
        <dbReference type="Proteomes" id="UP000050898"/>
    </source>
</evidence>
<keyword evidence="2" id="KW-0067">ATP-binding</keyword>
<comment type="caution">
    <text evidence="5">The sequence shown here is derived from an EMBL/GenBank/DDBJ whole genome shotgun (WGS) entry which is preliminary data.</text>
</comment>
<keyword evidence="2" id="KW-0573">Peptidoglycan synthesis</keyword>
<proteinExistence type="inferred from homology"/>
<dbReference type="PATRIC" id="fig|1046596.6.peg.1986"/>
<feature type="binding site" evidence="2">
    <location>
        <position position="263"/>
    </location>
    <ligand>
        <name>Zn(2+)</name>
        <dbReference type="ChEBI" id="CHEBI:29105"/>
    </ligand>
</feature>
<feature type="domain" description="Lipid II isoglutaminyl synthase (glutamine-hydrolyzing) subunit MurT C-terminal" evidence="4">
    <location>
        <begin position="356"/>
        <end position="465"/>
    </location>
</feature>